<comment type="subunit">
    <text evidence="8">Homodimer.</text>
</comment>
<dbReference type="Pfam" id="PF01488">
    <property type="entry name" value="Shikimate_DH"/>
    <property type="match status" value="1"/>
</dbReference>
<feature type="domain" description="Shikimate dehydrogenase substrate binding N-terminal" evidence="10">
    <location>
        <begin position="10"/>
        <end position="92"/>
    </location>
</feature>
<feature type="binding site" evidence="8">
    <location>
        <position position="244"/>
    </location>
    <ligand>
        <name>NADP(+)</name>
        <dbReference type="ChEBI" id="CHEBI:58349"/>
    </ligand>
</feature>
<feature type="binding site" evidence="8">
    <location>
        <position position="223"/>
    </location>
    <ligand>
        <name>shikimate</name>
        <dbReference type="ChEBI" id="CHEBI:36208"/>
    </ligand>
</feature>
<keyword evidence="13" id="KW-1185">Reference proteome</keyword>
<sequence length="278" mass="29961">MMIKQEKAAVIGHPISQSLSPLIHNHWMEQKGIDGCYEAHDVPVGGLEAFIEKAKAAGLSGFNVTVPHKTDILPFMDKVAPLARQMGAVNTVRIEADGTLTGFNTDGIGLITHLRNTVPGWPRDLPALILGAGGAARAAVLGLLNESLPVLMITNRTREKAEIIAKEVGRGRLTVVDWEDRHGAVAASGLVINTTTLGMVGQPELELDLALATRDTVIYDIVYKPLETGLLKAARQRSLRTVDGLGMLVHQGAAAFKVWFGHDVGFDEALRKKLETMI</sequence>
<dbReference type="InterPro" id="IPR011342">
    <property type="entry name" value="Shikimate_DH"/>
</dbReference>
<feature type="binding site" evidence="8">
    <location>
        <position position="106"/>
    </location>
    <ligand>
        <name>shikimate</name>
        <dbReference type="ChEBI" id="CHEBI:36208"/>
    </ligand>
</feature>
<evidence type="ECO:0000313" key="13">
    <source>
        <dbReference type="Proteomes" id="UP001595444"/>
    </source>
</evidence>
<evidence type="ECO:0000259" key="11">
    <source>
        <dbReference type="Pfam" id="PF18317"/>
    </source>
</evidence>
<dbReference type="NCBIfam" id="TIGR00507">
    <property type="entry name" value="aroE"/>
    <property type="match status" value="1"/>
</dbReference>
<dbReference type="InterPro" id="IPR022893">
    <property type="entry name" value="Shikimate_DH_fam"/>
</dbReference>
<keyword evidence="3 8" id="KW-0028">Amino-acid biosynthesis</keyword>
<comment type="catalytic activity">
    <reaction evidence="7 8">
        <text>shikimate + NADP(+) = 3-dehydroshikimate + NADPH + H(+)</text>
        <dbReference type="Rhea" id="RHEA:17737"/>
        <dbReference type="ChEBI" id="CHEBI:15378"/>
        <dbReference type="ChEBI" id="CHEBI:16630"/>
        <dbReference type="ChEBI" id="CHEBI:36208"/>
        <dbReference type="ChEBI" id="CHEBI:57783"/>
        <dbReference type="ChEBI" id="CHEBI:58349"/>
        <dbReference type="EC" id="1.1.1.25"/>
    </reaction>
</comment>
<dbReference type="InterPro" id="IPR006151">
    <property type="entry name" value="Shikm_DH/Glu-tRNA_Rdtase"/>
</dbReference>
<evidence type="ECO:0000313" key="12">
    <source>
        <dbReference type="EMBL" id="MFC3053666.1"/>
    </source>
</evidence>
<feature type="domain" description="SDH C-terminal" evidence="11">
    <location>
        <begin position="244"/>
        <end position="264"/>
    </location>
</feature>
<evidence type="ECO:0000259" key="9">
    <source>
        <dbReference type="Pfam" id="PF01488"/>
    </source>
</evidence>
<evidence type="ECO:0000256" key="4">
    <source>
        <dbReference type="ARBA" id="ARBA00022857"/>
    </source>
</evidence>
<dbReference type="PANTHER" id="PTHR21089">
    <property type="entry name" value="SHIKIMATE DEHYDROGENASE"/>
    <property type="match status" value="1"/>
</dbReference>
<feature type="binding site" evidence="8">
    <location>
        <position position="65"/>
    </location>
    <ligand>
        <name>shikimate</name>
        <dbReference type="ChEBI" id="CHEBI:36208"/>
    </ligand>
</feature>
<dbReference type="InterPro" id="IPR036291">
    <property type="entry name" value="NAD(P)-bd_dom_sf"/>
</dbReference>
<reference evidence="13" key="1">
    <citation type="journal article" date="2019" name="Int. J. Syst. Evol. Microbiol.">
        <title>The Global Catalogue of Microorganisms (GCM) 10K type strain sequencing project: providing services to taxonomists for standard genome sequencing and annotation.</title>
        <authorList>
            <consortium name="The Broad Institute Genomics Platform"/>
            <consortium name="The Broad Institute Genome Sequencing Center for Infectious Disease"/>
            <person name="Wu L."/>
            <person name="Ma J."/>
        </authorList>
    </citation>
    <scope>NUCLEOTIDE SEQUENCE [LARGE SCALE GENOMIC DNA]</scope>
    <source>
        <strain evidence="13">KCTC 62164</strain>
    </source>
</reference>
<dbReference type="Pfam" id="PF18317">
    <property type="entry name" value="SDH_C"/>
    <property type="match status" value="1"/>
</dbReference>
<evidence type="ECO:0000259" key="10">
    <source>
        <dbReference type="Pfam" id="PF08501"/>
    </source>
</evidence>
<comment type="pathway">
    <text evidence="1 8">Metabolic intermediate biosynthesis; chorismate biosynthesis; chorismate from D-erythrose 4-phosphate and phosphoenolpyruvate: step 4/7.</text>
</comment>
<dbReference type="EMBL" id="JBHRSL010000028">
    <property type="protein sequence ID" value="MFC3053666.1"/>
    <property type="molecule type" value="Genomic_DNA"/>
</dbReference>
<feature type="binding site" evidence="8">
    <location>
        <position position="90"/>
    </location>
    <ligand>
        <name>shikimate</name>
        <dbReference type="ChEBI" id="CHEBI:36208"/>
    </ligand>
</feature>
<dbReference type="Gene3D" id="3.40.50.10860">
    <property type="entry name" value="Leucine Dehydrogenase, chain A, domain 1"/>
    <property type="match status" value="1"/>
</dbReference>
<feature type="binding site" evidence="8">
    <location>
        <begin position="18"/>
        <end position="20"/>
    </location>
    <ligand>
        <name>shikimate</name>
        <dbReference type="ChEBI" id="CHEBI:36208"/>
    </ligand>
</feature>
<dbReference type="SUPFAM" id="SSF51735">
    <property type="entry name" value="NAD(P)-binding Rossmann-fold domains"/>
    <property type="match status" value="1"/>
</dbReference>
<dbReference type="Pfam" id="PF08501">
    <property type="entry name" value="Shikimate_dh_N"/>
    <property type="match status" value="1"/>
</dbReference>
<feature type="binding site" evidence="8">
    <location>
        <position position="221"/>
    </location>
    <ligand>
        <name>NADP(+)</name>
        <dbReference type="ChEBI" id="CHEBI:58349"/>
    </ligand>
</feature>
<comment type="function">
    <text evidence="8">Involved in the biosynthesis of the chorismate, which leads to the biosynthesis of aromatic amino acids. Catalyzes the reversible NADPH linked reduction of 3-dehydroshikimate (DHSA) to yield shikimate (SA).</text>
</comment>
<evidence type="ECO:0000256" key="3">
    <source>
        <dbReference type="ARBA" id="ARBA00022605"/>
    </source>
</evidence>
<proteinExistence type="inferred from homology"/>
<comment type="caution">
    <text evidence="8">Lacks conserved residue(s) required for the propagation of feature annotation.</text>
</comment>
<accession>A0ABV7DA13</accession>
<evidence type="ECO:0000256" key="7">
    <source>
        <dbReference type="ARBA" id="ARBA00049442"/>
    </source>
</evidence>
<dbReference type="Proteomes" id="UP001595444">
    <property type="component" value="Unassembled WGS sequence"/>
</dbReference>
<keyword evidence="6 8" id="KW-0057">Aromatic amino acid biosynthesis</keyword>
<keyword evidence="5 8" id="KW-0560">Oxidoreductase</keyword>
<dbReference type="CDD" id="cd01065">
    <property type="entry name" value="NAD_bind_Shikimate_DH"/>
    <property type="match status" value="1"/>
</dbReference>
<dbReference type="InterPro" id="IPR013708">
    <property type="entry name" value="Shikimate_DH-bd_N"/>
</dbReference>
<feature type="binding site" evidence="8">
    <location>
        <position position="251"/>
    </location>
    <ligand>
        <name>shikimate</name>
        <dbReference type="ChEBI" id="CHEBI:36208"/>
    </ligand>
</feature>
<dbReference type="HAMAP" id="MF_00222">
    <property type="entry name" value="Shikimate_DH_AroE"/>
    <property type="match status" value="1"/>
</dbReference>
<evidence type="ECO:0000256" key="5">
    <source>
        <dbReference type="ARBA" id="ARBA00023002"/>
    </source>
</evidence>
<evidence type="ECO:0000256" key="6">
    <source>
        <dbReference type="ARBA" id="ARBA00023141"/>
    </source>
</evidence>
<dbReference type="SUPFAM" id="SSF53223">
    <property type="entry name" value="Aminoacid dehydrogenase-like, N-terminal domain"/>
    <property type="match status" value="1"/>
</dbReference>
<evidence type="ECO:0000256" key="1">
    <source>
        <dbReference type="ARBA" id="ARBA00004871"/>
    </source>
</evidence>
<feature type="domain" description="Quinate/shikimate 5-dehydrogenase/glutamyl-tRNA reductase" evidence="9">
    <location>
        <begin position="127"/>
        <end position="196"/>
    </location>
</feature>
<dbReference type="GO" id="GO:0004764">
    <property type="term" value="F:shikimate 3-dehydrogenase (NADP+) activity"/>
    <property type="evidence" value="ECO:0007669"/>
    <property type="project" value="UniProtKB-EC"/>
</dbReference>
<organism evidence="12 13">
    <name type="scientific">Kordiimonas pumila</name>
    <dbReference type="NCBI Taxonomy" id="2161677"/>
    <lineage>
        <taxon>Bacteria</taxon>
        <taxon>Pseudomonadati</taxon>
        <taxon>Pseudomonadota</taxon>
        <taxon>Alphaproteobacteria</taxon>
        <taxon>Kordiimonadales</taxon>
        <taxon>Kordiimonadaceae</taxon>
        <taxon>Kordiimonas</taxon>
    </lineage>
</organism>
<dbReference type="EC" id="1.1.1.25" evidence="2 8"/>
<keyword evidence="4 8" id="KW-0521">NADP</keyword>
<comment type="similarity">
    <text evidence="8">Belongs to the shikimate dehydrogenase family.</text>
</comment>
<feature type="active site" description="Proton acceptor" evidence="8">
    <location>
        <position position="69"/>
    </location>
</feature>
<dbReference type="InterPro" id="IPR041121">
    <property type="entry name" value="SDH_C"/>
</dbReference>
<evidence type="ECO:0000256" key="2">
    <source>
        <dbReference type="ARBA" id="ARBA00012962"/>
    </source>
</evidence>
<dbReference type="RefSeq" id="WP_194214510.1">
    <property type="nucleotide sequence ID" value="NZ_CP061205.1"/>
</dbReference>
<dbReference type="InterPro" id="IPR046346">
    <property type="entry name" value="Aminoacid_DH-like_N_sf"/>
</dbReference>
<protein>
    <recommendedName>
        <fullName evidence="2 8">Shikimate dehydrogenase (NADP(+))</fullName>
        <shortName evidence="8">SDH</shortName>
        <ecNumber evidence="2 8">1.1.1.25</ecNumber>
    </recommendedName>
</protein>
<comment type="caution">
    <text evidence="12">The sequence shown here is derived from an EMBL/GenBank/DDBJ whole genome shotgun (WGS) entry which is preliminary data.</text>
</comment>
<name>A0ABV7DA13_9PROT</name>
<dbReference type="Gene3D" id="3.40.50.720">
    <property type="entry name" value="NAD(P)-binding Rossmann-like Domain"/>
    <property type="match status" value="1"/>
</dbReference>
<feature type="binding site" evidence="8">
    <location>
        <begin position="131"/>
        <end position="135"/>
    </location>
    <ligand>
        <name>NADP(+)</name>
        <dbReference type="ChEBI" id="CHEBI:58349"/>
    </ligand>
</feature>
<feature type="binding site" evidence="8">
    <location>
        <begin position="155"/>
        <end position="160"/>
    </location>
    <ligand>
        <name>NADP(+)</name>
        <dbReference type="ChEBI" id="CHEBI:58349"/>
    </ligand>
</feature>
<evidence type="ECO:0000256" key="8">
    <source>
        <dbReference type="HAMAP-Rule" id="MF_00222"/>
    </source>
</evidence>
<dbReference type="PANTHER" id="PTHR21089:SF1">
    <property type="entry name" value="BIFUNCTIONAL 3-DEHYDROQUINATE DEHYDRATASE_SHIKIMATE DEHYDROGENASE, CHLOROPLASTIC"/>
    <property type="match status" value="1"/>
</dbReference>
<gene>
    <name evidence="8 12" type="primary">aroE</name>
    <name evidence="12" type="ORF">ACFOKA_17330</name>
</gene>